<dbReference type="PRINTS" id="PR00320">
    <property type="entry name" value="GPROTEINBRPT"/>
</dbReference>
<keyword evidence="2 5" id="KW-0853">WD repeat</keyword>
<feature type="repeat" description="WD" evidence="5">
    <location>
        <begin position="218"/>
        <end position="259"/>
    </location>
</feature>
<feature type="compositionally biased region" description="Basic and acidic residues" evidence="6">
    <location>
        <begin position="1"/>
        <end position="30"/>
    </location>
</feature>
<dbReference type="FunFam" id="2.130.10.10:FF:000509">
    <property type="entry name" value="U3 small nucleolar RNA-interacting protein"/>
    <property type="match status" value="1"/>
</dbReference>
<accession>A0A0L8GPK9</accession>
<evidence type="ECO:0000256" key="3">
    <source>
        <dbReference type="ARBA" id="ARBA00022737"/>
    </source>
</evidence>
<dbReference type="AlphaFoldDB" id="A0A0L8GPK9"/>
<feature type="repeat" description="WD" evidence="5">
    <location>
        <begin position="138"/>
        <end position="171"/>
    </location>
</feature>
<dbReference type="STRING" id="37653.A0A0L8GPK9"/>
<dbReference type="PANTHER" id="PTHR19865:SF0">
    <property type="entry name" value="U3 SMALL NUCLEOLAR RNA-INTERACTING PROTEIN 2"/>
    <property type="match status" value="1"/>
</dbReference>
<sequence>MSFFIRNDKPLKKRKLQDTKRRKDNKDIKQTQEPTQITNNKQEEEIESDSDVEYKLPSDEGGSSDEETAQEKKIRLAKKYLAELKSEGVGDDEGESDDDKRDAISDRLKHDFLEQSGKLNKQVADEYLPPESSDITYLKGHKLPITCIVITPDNNYIFSASKDCSIIKFDVFSNGCNGSSHYAICPWAYGVVVKSVSGDKSKLIHIWNPTNCQHIQTFKGHRDAITGLAFRKNTHQMFSCSQDRSVKVWDLDQMSYVETLFGHQDTITGIDCLTRERALTSGGRDGSVRIWKILEESQLVFNGHKGSIDCISLINDSCFISGGDDNCLCLWNVAKKKPVAVCVKAHSGAKDGVNTMAGENWISSVAAMQHTDLVASGSKDGFLRFWKCGQGFKNLKSLFTVQIPGFINCIQFSKDGSFVAAGVGQEHKSGRWWRIKEAKNAVCIIKLRTS</sequence>
<dbReference type="PROSITE" id="PS00678">
    <property type="entry name" value="WD_REPEATS_1"/>
    <property type="match status" value="1"/>
</dbReference>
<feature type="region of interest" description="Disordered" evidence="6">
    <location>
        <begin position="1"/>
        <end position="71"/>
    </location>
</feature>
<dbReference type="EMBL" id="KQ420942">
    <property type="protein sequence ID" value="KOF78797.1"/>
    <property type="molecule type" value="Genomic_DNA"/>
</dbReference>
<dbReference type="InterPro" id="IPR036322">
    <property type="entry name" value="WD40_repeat_dom_sf"/>
</dbReference>
<keyword evidence="4" id="KW-0539">Nucleus</keyword>
<dbReference type="InterPro" id="IPR001680">
    <property type="entry name" value="WD40_rpt"/>
</dbReference>
<dbReference type="SUPFAM" id="SSF50978">
    <property type="entry name" value="WD40 repeat-like"/>
    <property type="match status" value="1"/>
</dbReference>
<proteinExistence type="predicted"/>
<evidence type="ECO:0000313" key="7">
    <source>
        <dbReference type="EMBL" id="KOF78797.1"/>
    </source>
</evidence>
<gene>
    <name evidence="7" type="ORF">OCBIM_22030311mg</name>
</gene>
<evidence type="ECO:0000256" key="5">
    <source>
        <dbReference type="PROSITE-ProRule" id="PRU00221"/>
    </source>
</evidence>
<dbReference type="GO" id="GO:0032040">
    <property type="term" value="C:small-subunit processome"/>
    <property type="evidence" value="ECO:0007669"/>
    <property type="project" value="TreeGrafter"/>
</dbReference>
<evidence type="ECO:0000256" key="2">
    <source>
        <dbReference type="ARBA" id="ARBA00022574"/>
    </source>
</evidence>
<dbReference type="Gene3D" id="2.130.10.10">
    <property type="entry name" value="YVTN repeat-like/Quinoprotein amine dehydrogenase"/>
    <property type="match status" value="1"/>
</dbReference>
<dbReference type="CDD" id="cd00200">
    <property type="entry name" value="WD40"/>
    <property type="match status" value="1"/>
</dbReference>
<evidence type="ECO:0000256" key="6">
    <source>
        <dbReference type="SAM" id="MobiDB-lite"/>
    </source>
</evidence>
<dbReference type="InterPro" id="IPR020472">
    <property type="entry name" value="WD40_PAC1"/>
</dbReference>
<dbReference type="InterPro" id="IPR039241">
    <property type="entry name" value="Rrp9-like"/>
</dbReference>
<evidence type="ECO:0000256" key="1">
    <source>
        <dbReference type="ARBA" id="ARBA00004123"/>
    </source>
</evidence>
<name>A0A0L8GPK9_OCTBM</name>
<evidence type="ECO:0000256" key="4">
    <source>
        <dbReference type="ARBA" id="ARBA00023242"/>
    </source>
</evidence>
<keyword evidence="3" id="KW-0677">Repeat</keyword>
<dbReference type="PROSITE" id="PS50294">
    <property type="entry name" value="WD_REPEATS_REGION"/>
    <property type="match status" value="2"/>
</dbReference>
<protein>
    <recommendedName>
        <fullName evidence="8">Ribosomal RNA-processing protein 9</fullName>
    </recommendedName>
</protein>
<feature type="compositionally biased region" description="Polar residues" evidence="6">
    <location>
        <begin position="31"/>
        <end position="40"/>
    </location>
</feature>
<feature type="repeat" description="WD" evidence="5">
    <location>
        <begin position="260"/>
        <end position="301"/>
    </location>
</feature>
<dbReference type="Pfam" id="PF00400">
    <property type="entry name" value="WD40"/>
    <property type="match status" value="5"/>
</dbReference>
<dbReference type="InterPro" id="IPR019775">
    <property type="entry name" value="WD40_repeat_CS"/>
</dbReference>
<dbReference type="PANTHER" id="PTHR19865">
    <property type="entry name" value="U3 SMALL NUCLEOLAR RNA INTERACTING PROTEIN 2"/>
    <property type="match status" value="1"/>
</dbReference>
<evidence type="ECO:0008006" key="8">
    <source>
        <dbReference type="Google" id="ProtNLM"/>
    </source>
</evidence>
<reference evidence="7" key="1">
    <citation type="submission" date="2015-07" db="EMBL/GenBank/DDBJ databases">
        <title>MeaNS - Measles Nucleotide Surveillance Program.</title>
        <authorList>
            <person name="Tran T."/>
            <person name="Druce J."/>
        </authorList>
    </citation>
    <scope>NUCLEOTIDE SEQUENCE</scope>
    <source>
        <strain evidence="7">UCB-OBI-ISO-001</strain>
        <tissue evidence="7">Gonad</tissue>
    </source>
</reference>
<dbReference type="GO" id="GO:0034511">
    <property type="term" value="F:U3 snoRNA binding"/>
    <property type="evidence" value="ECO:0007669"/>
    <property type="project" value="InterPro"/>
</dbReference>
<organism evidence="7">
    <name type="scientific">Octopus bimaculoides</name>
    <name type="common">California two-spotted octopus</name>
    <dbReference type="NCBI Taxonomy" id="37653"/>
    <lineage>
        <taxon>Eukaryota</taxon>
        <taxon>Metazoa</taxon>
        <taxon>Spiralia</taxon>
        <taxon>Lophotrochozoa</taxon>
        <taxon>Mollusca</taxon>
        <taxon>Cephalopoda</taxon>
        <taxon>Coleoidea</taxon>
        <taxon>Octopodiformes</taxon>
        <taxon>Octopoda</taxon>
        <taxon>Incirrata</taxon>
        <taxon>Octopodidae</taxon>
        <taxon>Octopus</taxon>
    </lineage>
</organism>
<dbReference type="PROSITE" id="PS50082">
    <property type="entry name" value="WD_REPEATS_2"/>
    <property type="match status" value="4"/>
</dbReference>
<dbReference type="OrthoDB" id="189968at2759"/>
<dbReference type="InterPro" id="IPR015943">
    <property type="entry name" value="WD40/YVTN_repeat-like_dom_sf"/>
</dbReference>
<feature type="repeat" description="WD" evidence="5">
    <location>
        <begin position="301"/>
        <end position="341"/>
    </location>
</feature>
<comment type="subcellular location">
    <subcellularLocation>
        <location evidence="1">Nucleus</location>
    </subcellularLocation>
</comment>
<dbReference type="SMART" id="SM00320">
    <property type="entry name" value="WD40"/>
    <property type="match status" value="6"/>
</dbReference>